<keyword evidence="3" id="KW-1185">Reference proteome</keyword>
<evidence type="ECO:0000256" key="1">
    <source>
        <dbReference type="SAM" id="MobiDB-lite"/>
    </source>
</evidence>
<accession>A0A5M6IUV0</accession>
<organism evidence="2 3">
    <name type="scientific">Rhodovastum atsumiense</name>
    <dbReference type="NCBI Taxonomy" id="504468"/>
    <lineage>
        <taxon>Bacteria</taxon>
        <taxon>Pseudomonadati</taxon>
        <taxon>Pseudomonadota</taxon>
        <taxon>Alphaproteobacteria</taxon>
        <taxon>Acetobacterales</taxon>
        <taxon>Acetobacteraceae</taxon>
        <taxon>Rhodovastum</taxon>
    </lineage>
</organism>
<reference evidence="2 3" key="1">
    <citation type="submission" date="2019-09" db="EMBL/GenBank/DDBJ databases">
        <title>Genome sequence of Rhodovastum atsumiense, a diverse member of the Acetobacteraceae family of non-sulfur purple photosynthetic bacteria.</title>
        <authorList>
            <person name="Meyer T."/>
            <person name="Kyndt J."/>
        </authorList>
    </citation>
    <scope>NUCLEOTIDE SEQUENCE [LARGE SCALE GENOMIC DNA]</scope>
    <source>
        <strain evidence="2 3">DSM 21279</strain>
    </source>
</reference>
<dbReference type="AlphaFoldDB" id="A0A5M6IUV0"/>
<dbReference type="OrthoDB" id="6400421at2"/>
<comment type="caution">
    <text evidence="2">The sequence shown here is derived from an EMBL/GenBank/DDBJ whole genome shotgun (WGS) entry which is preliminary data.</text>
</comment>
<gene>
    <name evidence="2" type="ORF">F1189_13840</name>
</gene>
<dbReference type="EMBL" id="VWPK01000019">
    <property type="protein sequence ID" value="KAA5611637.1"/>
    <property type="molecule type" value="Genomic_DNA"/>
</dbReference>
<evidence type="ECO:0000313" key="2">
    <source>
        <dbReference type="EMBL" id="KAA5611637.1"/>
    </source>
</evidence>
<feature type="region of interest" description="Disordered" evidence="1">
    <location>
        <begin position="1"/>
        <end position="21"/>
    </location>
</feature>
<dbReference type="Proteomes" id="UP000325255">
    <property type="component" value="Unassembled WGS sequence"/>
</dbReference>
<proteinExistence type="predicted"/>
<evidence type="ECO:0000313" key="3">
    <source>
        <dbReference type="Proteomes" id="UP000325255"/>
    </source>
</evidence>
<name>A0A5M6IUV0_9PROT</name>
<dbReference type="RefSeq" id="WP_150041411.1">
    <property type="nucleotide sequence ID" value="NZ_OW485606.1"/>
</dbReference>
<protein>
    <submittedName>
        <fullName evidence="2">Uncharacterized protein</fullName>
    </submittedName>
</protein>
<sequence length="83" mass="9281">MLPQISADFRGGHRAGGMREHKKGPWRLERCAMCQGDGEDPAGPLCFDPWKEYDEELAALYNRPGSCPDCAGTGQVWRKKESK</sequence>